<dbReference type="Proteomes" id="UP001360953">
    <property type="component" value="Unassembled WGS sequence"/>
</dbReference>
<reference evidence="3 4" key="1">
    <citation type="submission" date="2024-04" db="EMBL/GenBank/DDBJ databases">
        <title>Phyllosticta paracitricarpa is synonymous to the EU quarantine fungus P. citricarpa based on phylogenomic analyses.</title>
        <authorList>
            <consortium name="Lawrence Berkeley National Laboratory"/>
            <person name="Van ingen-buijs V.A."/>
            <person name="Van westerhoven A.C."/>
            <person name="Haridas S."/>
            <person name="Skiadas P."/>
            <person name="Martin F."/>
            <person name="Groenewald J.Z."/>
            <person name="Crous P.W."/>
            <person name="Seidl M.F."/>
        </authorList>
    </citation>
    <scope>NUCLEOTIDE SEQUENCE [LARGE SCALE GENOMIC DNA]</scope>
    <source>
        <strain evidence="3 4">CPC 17464</strain>
    </source>
</reference>
<dbReference type="InterPro" id="IPR000210">
    <property type="entry name" value="BTB/POZ_dom"/>
</dbReference>
<gene>
    <name evidence="3" type="ORF">J3D65DRAFT_605752</name>
</gene>
<protein>
    <recommendedName>
        <fullName evidence="2">BTB domain-containing protein</fullName>
    </recommendedName>
</protein>
<keyword evidence="4" id="KW-1185">Reference proteome</keyword>
<evidence type="ECO:0000256" key="1">
    <source>
        <dbReference type="SAM" id="MobiDB-lite"/>
    </source>
</evidence>
<organism evidence="3 4">
    <name type="scientific">Phyllosticta citribraziliensis</name>
    <dbReference type="NCBI Taxonomy" id="989973"/>
    <lineage>
        <taxon>Eukaryota</taxon>
        <taxon>Fungi</taxon>
        <taxon>Dikarya</taxon>
        <taxon>Ascomycota</taxon>
        <taxon>Pezizomycotina</taxon>
        <taxon>Dothideomycetes</taxon>
        <taxon>Dothideomycetes incertae sedis</taxon>
        <taxon>Botryosphaeriales</taxon>
        <taxon>Phyllostictaceae</taxon>
        <taxon>Phyllosticta</taxon>
    </lineage>
</organism>
<dbReference type="InterPro" id="IPR011333">
    <property type="entry name" value="SKP1/BTB/POZ_sf"/>
</dbReference>
<feature type="region of interest" description="Disordered" evidence="1">
    <location>
        <begin position="363"/>
        <end position="480"/>
    </location>
</feature>
<comment type="caution">
    <text evidence="3">The sequence shown here is derived from an EMBL/GenBank/DDBJ whole genome shotgun (WGS) entry which is preliminary data.</text>
</comment>
<dbReference type="RefSeq" id="XP_066652600.1">
    <property type="nucleotide sequence ID" value="XM_066798373.1"/>
</dbReference>
<sequence length="480" mass="52425">MMSQSLTIAPVTPRRQHHFGNLSTLWHTKEGSDVTIRCGDGIELKAHRLVLTRSPWMAAAMEMQRPSPDTEMTYLLLEEDSLLVRPLVAFCYGVELPPLRKGTRTEAQLRTLVDLYHANHYKYRVPMLSATCEAALTNLGDVVESPCKIGQKSPMHGVISRMLGNQREGCSAAIDEEMGMCHPGRHLHPTDPFKVEREREAIATPGTSSTSPCDSRHPLNEYHLALLEEEHERRDSVVSDSSTTSGLKGKLPASAGHNDTADMETERQGISIPGVPQVARLRERSPGGTPYSSPRLFDEIMTMLGSDGEQSPMLDADFPSSRPVVERLSDAFDPHSPDAMTTAWGLSMSPLLDDNFKPSEDTLHLVPAPLRPSSKQRQSDDCGASSSLFGSKDTLHLVPAPLRPSRKQQRKSNGSSVAGSSLYGPRPLPSGHASKRSVTMPEDPATKTPAHGPSQASAKEGMFSSIRGATRRAFNGKSKR</sequence>
<proteinExistence type="predicted"/>
<evidence type="ECO:0000313" key="3">
    <source>
        <dbReference type="EMBL" id="KAK7533207.1"/>
    </source>
</evidence>
<feature type="domain" description="BTB" evidence="2">
    <location>
        <begin position="32"/>
        <end position="92"/>
    </location>
</feature>
<dbReference type="GeneID" id="92031279"/>
<dbReference type="Gene3D" id="3.30.710.10">
    <property type="entry name" value="Potassium Channel Kv1.1, Chain A"/>
    <property type="match status" value="1"/>
</dbReference>
<feature type="region of interest" description="Disordered" evidence="1">
    <location>
        <begin position="230"/>
        <end position="296"/>
    </location>
</feature>
<evidence type="ECO:0000313" key="4">
    <source>
        <dbReference type="Proteomes" id="UP001360953"/>
    </source>
</evidence>
<dbReference type="SUPFAM" id="SSF54695">
    <property type="entry name" value="POZ domain"/>
    <property type="match status" value="1"/>
</dbReference>
<dbReference type="PROSITE" id="PS50097">
    <property type="entry name" value="BTB"/>
    <property type="match status" value="1"/>
</dbReference>
<name>A0ABR1LHL0_9PEZI</name>
<dbReference type="EMBL" id="JBBPEH010000010">
    <property type="protein sequence ID" value="KAK7533207.1"/>
    <property type="molecule type" value="Genomic_DNA"/>
</dbReference>
<evidence type="ECO:0000259" key="2">
    <source>
        <dbReference type="PROSITE" id="PS50097"/>
    </source>
</evidence>
<accession>A0ABR1LHL0</accession>
<dbReference type="Pfam" id="PF00651">
    <property type="entry name" value="BTB"/>
    <property type="match status" value="1"/>
</dbReference>